<evidence type="ECO:0000313" key="2">
    <source>
        <dbReference type="EMBL" id="MET4633112.1"/>
    </source>
</evidence>
<proteinExistence type="predicted"/>
<sequence>MASIDVAIPNYQYGRYLRDCVHSVLSQGVADLRILIIDNASTDNSAEVAQQLAAQDKRICFVRHRANLGHHASFNEAIDWAEADYFLLLCADDMLTTGALSRALAVMDRDEKINLAFANRAALTQPHLASRSSDIGARWDVMPGRALLERFCRTALCSVVGCSAVVRTAAQKRVGYYRMSLDHTDDFELFMRLAALDGNIAETRTPQVFLRSHDEARSAVVRRNRSLQIRKYEAAFTSFFAHEGRQLPDAEALQRLARRSLASRAYWSGVSHLCRGDFANAAGLLRYAVQRSRSTAFVPPIDYLFRQERVLERAAGALEDGLQRLHLARRAG</sequence>
<evidence type="ECO:0000259" key="1">
    <source>
        <dbReference type="Pfam" id="PF00535"/>
    </source>
</evidence>
<reference evidence="2 3" key="1">
    <citation type="submission" date="2024-06" db="EMBL/GenBank/DDBJ databases">
        <title>Sorghum-associated microbial communities from plants grown in Nebraska, USA.</title>
        <authorList>
            <person name="Schachtman D."/>
        </authorList>
    </citation>
    <scope>NUCLEOTIDE SEQUENCE [LARGE SCALE GENOMIC DNA]</scope>
    <source>
        <strain evidence="2 3">3207</strain>
    </source>
</reference>
<dbReference type="PANTHER" id="PTHR43685">
    <property type="entry name" value="GLYCOSYLTRANSFERASE"/>
    <property type="match status" value="1"/>
</dbReference>
<dbReference type="Gene3D" id="3.90.550.10">
    <property type="entry name" value="Spore Coat Polysaccharide Biosynthesis Protein SpsA, Chain A"/>
    <property type="match status" value="1"/>
</dbReference>
<dbReference type="CDD" id="cd00761">
    <property type="entry name" value="Glyco_tranf_GTA_type"/>
    <property type="match status" value="1"/>
</dbReference>
<dbReference type="SUPFAM" id="SSF53448">
    <property type="entry name" value="Nucleotide-diphospho-sugar transferases"/>
    <property type="match status" value="1"/>
</dbReference>
<dbReference type="Proteomes" id="UP001549321">
    <property type="component" value="Unassembled WGS sequence"/>
</dbReference>
<gene>
    <name evidence="2" type="ORF">ABIE08_001025</name>
</gene>
<organism evidence="2 3">
    <name type="scientific">Kaistia defluvii</name>
    <dbReference type="NCBI Taxonomy" id="410841"/>
    <lineage>
        <taxon>Bacteria</taxon>
        <taxon>Pseudomonadati</taxon>
        <taxon>Pseudomonadota</taxon>
        <taxon>Alphaproteobacteria</taxon>
        <taxon>Hyphomicrobiales</taxon>
        <taxon>Kaistiaceae</taxon>
        <taxon>Kaistia</taxon>
    </lineage>
</organism>
<dbReference type="InterPro" id="IPR001173">
    <property type="entry name" value="Glyco_trans_2-like"/>
</dbReference>
<feature type="domain" description="Glycosyltransferase 2-like" evidence="1">
    <location>
        <begin position="6"/>
        <end position="170"/>
    </location>
</feature>
<accession>A0ABV2QVR6</accession>
<protein>
    <submittedName>
        <fullName evidence="2">Glycosyltransferase involved in cell wall biosynthesis</fullName>
    </submittedName>
</protein>
<keyword evidence="3" id="KW-1185">Reference proteome</keyword>
<dbReference type="InterPro" id="IPR029044">
    <property type="entry name" value="Nucleotide-diphossugar_trans"/>
</dbReference>
<evidence type="ECO:0000313" key="3">
    <source>
        <dbReference type="Proteomes" id="UP001549321"/>
    </source>
</evidence>
<dbReference type="PANTHER" id="PTHR43685:SF11">
    <property type="entry name" value="GLYCOSYLTRANSFERASE TAGX-RELATED"/>
    <property type="match status" value="1"/>
</dbReference>
<dbReference type="EMBL" id="JBEPSM010000001">
    <property type="protein sequence ID" value="MET4633112.1"/>
    <property type="molecule type" value="Genomic_DNA"/>
</dbReference>
<comment type="caution">
    <text evidence="2">The sequence shown here is derived from an EMBL/GenBank/DDBJ whole genome shotgun (WGS) entry which is preliminary data.</text>
</comment>
<dbReference type="RefSeq" id="WP_354549243.1">
    <property type="nucleotide sequence ID" value="NZ_JBEPSM010000001.1"/>
</dbReference>
<name>A0ABV2QVR6_9HYPH</name>
<dbReference type="Pfam" id="PF00535">
    <property type="entry name" value="Glycos_transf_2"/>
    <property type="match status" value="1"/>
</dbReference>
<dbReference type="InterPro" id="IPR050834">
    <property type="entry name" value="Glycosyltransf_2"/>
</dbReference>